<accession>A0A6C0ER04</accession>
<feature type="transmembrane region" description="Helical" evidence="1">
    <location>
        <begin position="12"/>
        <end position="30"/>
    </location>
</feature>
<keyword evidence="1" id="KW-0812">Transmembrane</keyword>
<name>A0A6C0ER04_9ZZZZ</name>
<sequence>MLNKEYKKYIPYTIIWNLSQIGVNFIVYVTKIRSGIRI</sequence>
<dbReference type="EMBL" id="MN738924">
    <property type="protein sequence ID" value="QHT31606.1"/>
    <property type="molecule type" value="Genomic_DNA"/>
</dbReference>
<protein>
    <submittedName>
        <fullName evidence="2">Uncharacterized protein</fullName>
    </submittedName>
</protein>
<reference evidence="2" key="1">
    <citation type="journal article" date="2020" name="Nature">
        <title>Giant virus diversity and host interactions through global metagenomics.</title>
        <authorList>
            <person name="Schulz F."/>
            <person name="Roux S."/>
            <person name="Paez-Espino D."/>
            <person name="Jungbluth S."/>
            <person name="Walsh D.A."/>
            <person name="Denef V.J."/>
            <person name="McMahon K.D."/>
            <person name="Konstantinidis K.T."/>
            <person name="Eloe-Fadrosh E.A."/>
            <person name="Kyrpides N.C."/>
            <person name="Woyke T."/>
        </authorList>
    </citation>
    <scope>NUCLEOTIDE SEQUENCE</scope>
    <source>
        <strain evidence="2">GVMAG-M-3300009155-48</strain>
    </source>
</reference>
<organism evidence="2">
    <name type="scientific">viral metagenome</name>
    <dbReference type="NCBI Taxonomy" id="1070528"/>
    <lineage>
        <taxon>unclassified sequences</taxon>
        <taxon>metagenomes</taxon>
        <taxon>organismal metagenomes</taxon>
    </lineage>
</organism>
<keyword evidence="1" id="KW-1133">Transmembrane helix</keyword>
<dbReference type="AlphaFoldDB" id="A0A6C0ER04"/>
<keyword evidence="1" id="KW-0472">Membrane</keyword>
<evidence type="ECO:0000256" key="1">
    <source>
        <dbReference type="SAM" id="Phobius"/>
    </source>
</evidence>
<proteinExistence type="predicted"/>
<evidence type="ECO:0000313" key="2">
    <source>
        <dbReference type="EMBL" id="QHT31606.1"/>
    </source>
</evidence>